<evidence type="ECO:0000313" key="5">
    <source>
        <dbReference type="Proteomes" id="UP000198648"/>
    </source>
</evidence>
<dbReference type="OrthoDB" id="1110367at2"/>
<dbReference type="InterPro" id="IPR032675">
    <property type="entry name" value="LRR_dom_sf"/>
</dbReference>
<keyword evidence="1" id="KW-0732">Signal</keyword>
<reference evidence="4 5" key="1">
    <citation type="submission" date="2016-10" db="EMBL/GenBank/DDBJ databases">
        <authorList>
            <person name="de Groot N.N."/>
        </authorList>
    </citation>
    <scope>NUCLEOTIDE SEQUENCE [LARGE SCALE GENOMIC DNA]</scope>
    <source>
        <strain evidence="4 5">DSM 27078</strain>
    </source>
</reference>
<dbReference type="AlphaFoldDB" id="A0A1H8Z063"/>
<evidence type="ECO:0000313" key="4">
    <source>
        <dbReference type="EMBL" id="SEP57909.1"/>
    </source>
</evidence>
<gene>
    <name evidence="4" type="ORF">SAMN05444005_101406</name>
</gene>
<accession>A0A1H8Z063</accession>
<dbReference type="Gene3D" id="3.80.10.10">
    <property type="entry name" value="Ribonuclease Inhibitor"/>
    <property type="match status" value="1"/>
</dbReference>
<proteinExistence type="predicted"/>
<dbReference type="InterPro" id="IPR047589">
    <property type="entry name" value="DUF11_rpt"/>
</dbReference>
<evidence type="ECO:0000256" key="1">
    <source>
        <dbReference type="ARBA" id="ARBA00022729"/>
    </source>
</evidence>
<feature type="domain" description="Secretion system C-terminal sorting" evidence="2">
    <location>
        <begin position="584"/>
        <end position="652"/>
    </location>
</feature>
<dbReference type="SUPFAM" id="SSF52058">
    <property type="entry name" value="L domain-like"/>
    <property type="match status" value="1"/>
</dbReference>
<dbReference type="Pfam" id="PF24595">
    <property type="entry name" value="DUF7619"/>
    <property type="match status" value="1"/>
</dbReference>
<name>A0A1H8Z063_9FLAO</name>
<dbReference type="InterPro" id="IPR055353">
    <property type="entry name" value="DUF7619"/>
</dbReference>
<dbReference type="STRING" id="1299341.SAMN05444005_101406"/>
<organism evidence="4 5">
    <name type="scientific">Flavobacterium urocaniciphilum</name>
    <dbReference type="NCBI Taxonomy" id="1299341"/>
    <lineage>
        <taxon>Bacteria</taxon>
        <taxon>Pseudomonadati</taxon>
        <taxon>Bacteroidota</taxon>
        <taxon>Flavobacteriia</taxon>
        <taxon>Flavobacteriales</taxon>
        <taxon>Flavobacteriaceae</taxon>
        <taxon>Flavobacterium</taxon>
    </lineage>
</organism>
<dbReference type="NCBIfam" id="TIGR04183">
    <property type="entry name" value="Por_Secre_tail"/>
    <property type="match status" value="1"/>
</dbReference>
<keyword evidence="5" id="KW-1185">Reference proteome</keyword>
<dbReference type="InterPro" id="IPR026444">
    <property type="entry name" value="Secre_tail"/>
</dbReference>
<feature type="domain" description="DUF7619" evidence="3">
    <location>
        <begin position="437"/>
        <end position="567"/>
    </location>
</feature>
<sequence>MKNYYLLVFLLLGFIGKAQIISIPDANFKSKLLTSNLSNGIAKDINLNNIIVDLNNDNEIQANEALLVYYLDLTSSNIYSIVGINNFINLKYLYAGNNFLNTFDCQGLINLKYLYLFNNQFTTLDVSPLISLLDFDCMSNNLLKILNVKNGRDEVVYFNYNPNLKYVCCDLNETPYIAQRVSEYGYTNCNINSYCTFEPGGILYVVQGNNKFDNENDGCDNNDGFIPNLKYSINNGTSTGQLISNNTGVHSIHVQSGSHTVTPILENPNYFNVSPANVLVNFPTQASPFTQNFCITPNGVVHDVEVSIIPTSVARPGFDCYYQIIYRNKGNQTENGTVNLQFNDAILDFVSSSVINSNQTLNNLNWNYVNLLPLETRTINVVLNLNSPIETPAVNGNDVLNLITTITSPDEVPCNDWLQSRCDNVFTLNQTVVNSYDPNDKTCLQGTTISPDRVGGYVHYMIRFENTGTFPAENIVVKDMIDTAKFNVSSLVPLHASHNYVTKISGNKVEFIFENINLPFDDANNDGYIAFKIKTLPSLVLGDTFSNLANIYFDYNFPIITNTATTTIAALSNPSFEFSNYISLYPNPTTNELNINLKSAIEIHSIQIYNTIGQLVTVQTGNALKVDVSNLKTGNYFIKINTNEGYSTSQFIKE</sequence>
<dbReference type="Proteomes" id="UP000198648">
    <property type="component" value="Unassembled WGS sequence"/>
</dbReference>
<dbReference type="Pfam" id="PF18962">
    <property type="entry name" value="Por_Secre_tail"/>
    <property type="match status" value="1"/>
</dbReference>
<dbReference type="RefSeq" id="WP_091464484.1">
    <property type="nucleotide sequence ID" value="NZ_FOEI01000001.1"/>
</dbReference>
<protein>
    <submittedName>
        <fullName evidence="4">Conserved repeat domain-containing protein/Por secretion system C-terminal sorting domain-containing protein</fullName>
    </submittedName>
</protein>
<dbReference type="EMBL" id="FOEI01000001">
    <property type="protein sequence ID" value="SEP57909.1"/>
    <property type="molecule type" value="Genomic_DNA"/>
</dbReference>
<evidence type="ECO:0000259" key="2">
    <source>
        <dbReference type="Pfam" id="PF18962"/>
    </source>
</evidence>
<dbReference type="NCBIfam" id="TIGR01451">
    <property type="entry name" value="B_ant_repeat"/>
    <property type="match status" value="1"/>
</dbReference>
<evidence type="ECO:0000259" key="3">
    <source>
        <dbReference type="Pfam" id="PF24595"/>
    </source>
</evidence>